<keyword evidence="14 33" id="KW-0560">Oxidoreductase</keyword>
<dbReference type="InterPro" id="IPR050346">
    <property type="entry name" value="FMO-like"/>
</dbReference>
<evidence type="ECO:0000256" key="20">
    <source>
        <dbReference type="ARBA" id="ARBA00047338"/>
    </source>
</evidence>
<keyword evidence="16" id="KW-0443">Lipid metabolism</keyword>
<evidence type="ECO:0000256" key="17">
    <source>
        <dbReference type="ARBA" id="ARBA00023136"/>
    </source>
</evidence>
<dbReference type="InterPro" id="IPR020946">
    <property type="entry name" value="Flavin_mOase-like"/>
</dbReference>
<evidence type="ECO:0000256" key="19">
    <source>
        <dbReference type="ARBA" id="ARBA00045957"/>
    </source>
</evidence>
<keyword evidence="9 33" id="KW-0256">Endoplasmic reticulum</keyword>
<dbReference type="EC" id="1.-.-.-" evidence="34"/>
<evidence type="ECO:0000256" key="31">
    <source>
        <dbReference type="ARBA" id="ARBA00049443"/>
    </source>
</evidence>
<comment type="catalytic activity">
    <reaction evidence="31">
        <text>N,N-dimethylaniline + NADPH + O2 + H(+) = N,N-dimethylaniline N-oxide + NADP(+) + H2O</text>
        <dbReference type="Rhea" id="RHEA:24468"/>
        <dbReference type="ChEBI" id="CHEBI:15377"/>
        <dbReference type="ChEBI" id="CHEBI:15378"/>
        <dbReference type="ChEBI" id="CHEBI:15379"/>
        <dbReference type="ChEBI" id="CHEBI:16269"/>
        <dbReference type="ChEBI" id="CHEBI:17735"/>
        <dbReference type="ChEBI" id="CHEBI:57783"/>
        <dbReference type="ChEBI" id="CHEBI:58349"/>
        <dbReference type="EC" id="1.14.13.8"/>
    </reaction>
    <physiologicalReaction direction="left-to-right" evidence="31">
        <dbReference type="Rhea" id="RHEA:24469"/>
    </physiologicalReaction>
</comment>
<dbReference type="PIRSF" id="PIRSF000332">
    <property type="entry name" value="FMO"/>
    <property type="match status" value="1"/>
</dbReference>
<dbReference type="GO" id="GO:0050661">
    <property type="term" value="F:NADP binding"/>
    <property type="evidence" value="ECO:0007669"/>
    <property type="project" value="InterPro"/>
</dbReference>
<dbReference type="PRINTS" id="PR01125">
    <property type="entry name" value="FMOXYGENASE5"/>
</dbReference>
<dbReference type="AlphaFoldDB" id="A7SWA5"/>
<evidence type="ECO:0000256" key="33">
    <source>
        <dbReference type="PIRNR" id="PIRNR000332"/>
    </source>
</evidence>
<dbReference type="STRING" id="45351.A7SWA5"/>
<dbReference type="InterPro" id="IPR000960">
    <property type="entry name" value="Flavin_mOase"/>
</dbReference>
<dbReference type="FunFam" id="3.50.50.60:FF:000159">
    <property type="entry name" value="Dimethylaniline monooxygenase [N-oxide-forming]"/>
    <property type="match status" value="1"/>
</dbReference>
<keyword evidence="15 33" id="KW-0503">Monooxygenase</keyword>
<evidence type="ECO:0000256" key="10">
    <source>
        <dbReference type="ARBA" id="ARBA00022827"/>
    </source>
</evidence>
<sequence length="528" mass="59797">MKVAIIGSGASGLVSMKSCIDEGIEPVCFEQEDSIGGLWHFTPEERHSSVYRSIVINTSKEMMCFSDFPIPKDYPPFMHHSYVMKYFHLFARHFDLYKYIRYRTKVLEVKKTDDFNDTGNWELSYVSLEDTTKVKREVFNGVMVCVGHHSKPYWPVFPAMHKFCGVKMHSHAYKDFRGFEGKTVVVIGVGNSGGDIAVELSRHNCKVYLSTRRGTYVLSRLHDSGVPFDYWANCRALFTLPRFLKSAVIKSRINKKVDHRKLGLQPDYHPTSQHPTVNDDLPNRIMNGTVTVKPNVSTFTETGVEFEDGTGDDAVDVVIFCTGYSIGFNCIDQSILPVCENDVTLYKYVFPPHLSKPTLAVLGCFQPLGAINPVVDLQSRWVVQVFKGMKHLPPKEIMMEDIMKKKKDMAGRYYASRRHTIQVDYVAYSDELATLIGCKPSLWKLLVTDPTLAIQCFFGPCTPPQFRLEGPGAWPGAREAIMKASANCLYLTKSRVLEKKGRQKNKVSVLVKVALLVVLLAILWACLW</sequence>
<keyword evidence="7 33" id="KW-0285">Flavoprotein</keyword>
<evidence type="ECO:0000256" key="26">
    <source>
        <dbReference type="ARBA" id="ARBA00048041"/>
    </source>
</evidence>
<evidence type="ECO:0000256" key="15">
    <source>
        <dbReference type="ARBA" id="ARBA00023033"/>
    </source>
</evidence>
<keyword evidence="37" id="KW-1185">Reference proteome</keyword>
<evidence type="ECO:0000256" key="28">
    <source>
        <dbReference type="ARBA" id="ARBA00048459"/>
    </source>
</evidence>
<dbReference type="HOGENOM" id="CLU_006909_8_2_1"/>
<comment type="subcellular location">
    <subcellularLocation>
        <location evidence="2">Endoplasmic reticulum membrane</location>
        <topology evidence="2">Single-pass membrane protein</topology>
    </subcellularLocation>
    <subcellularLocation>
        <location evidence="3">Microsome membrane</location>
    </subcellularLocation>
</comment>
<evidence type="ECO:0000256" key="5">
    <source>
        <dbReference type="ARBA" id="ARBA00022481"/>
    </source>
</evidence>
<keyword evidence="13 35" id="KW-1133">Transmembrane helix</keyword>
<evidence type="ECO:0000256" key="35">
    <source>
        <dbReference type="SAM" id="Phobius"/>
    </source>
</evidence>
<evidence type="ECO:0000256" key="16">
    <source>
        <dbReference type="ARBA" id="ARBA00023098"/>
    </source>
</evidence>
<keyword evidence="6" id="KW-0597">Phosphoprotein</keyword>
<dbReference type="OrthoDB" id="66881at2759"/>
<evidence type="ECO:0000313" key="37">
    <source>
        <dbReference type="Proteomes" id="UP000001593"/>
    </source>
</evidence>
<dbReference type="OMA" id="MALQFFM"/>
<evidence type="ECO:0000313" key="36">
    <source>
        <dbReference type="EMBL" id="EDO32019.1"/>
    </source>
</evidence>
<evidence type="ECO:0000256" key="3">
    <source>
        <dbReference type="ARBA" id="ARBA00004524"/>
    </source>
</evidence>
<comment type="catalytic activity">
    <reaction evidence="32">
        <text>octan-3-one + NADPH + O2 + H(+) = pentyl propanoate + NADP(+) + H2O</text>
        <dbReference type="Rhea" id="RHEA:54840"/>
        <dbReference type="ChEBI" id="CHEBI:15377"/>
        <dbReference type="ChEBI" id="CHEBI:15378"/>
        <dbReference type="ChEBI" id="CHEBI:15379"/>
        <dbReference type="ChEBI" id="CHEBI:57783"/>
        <dbReference type="ChEBI" id="CHEBI:58349"/>
        <dbReference type="ChEBI" id="CHEBI:80946"/>
        <dbReference type="ChEBI" id="CHEBI:87373"/>
    </reaction>
    <physiologicalReaction direction="left-to-right" evidence="32">
        <dbReference type="Rhea" id="RHEA:54841"/>
    </physiologicalReaction>
</comment>
<dbReference type="InParanoid" id="A7SWA5"/>
<evidence type="ECO:0000256" key="30">
    <source>
        <dbReference type="ARBA" id="ARBA00048990"/>
    </source>
</evidence>
<comment type="function">
    <text evidence="19">Broad spectrum monooxygenase that catalyzes the oxygenation of a wide variety of nitrogen- and sulfur-containing compounds including xenobiotics. Catalyzes the S-oxygenation of hypotaurine to produce taurine, an organic osmolyte involved in cell volume regulation as well as a variety of cytoprotective and developmental processes. In vitro, catalyzes the N-oxygenation of trimethylamine (TMA) to produce trimethylamine N-oxide (TMAO) and could therefore participate to the detoxification of this compound that is generated by the action of gut microbiota from dietary precursors such as choline, choline containing compounds, betaine or L-carnitine.</text>
</comment>
<dbReference type="eggNOG" id="KOG1399">
    <property type="taxonomic scope" value="Eukaryota"/>
</dbReference>
<comment type="catalytic activity">
    <reaction evidence="28">
        <text>octan-3-one + NADPH + O2 + H(+) = ethyl hexanoate + NADP(+) + H2O</text>
        <dbReference type="Rhea" id="RHEA:54856"/>
        <dbReference type="ChEBI" id="CHEBI:15377"/>
        <dbReference type="ChEBI" id="CHEBI:15378"/>
        <dbReference type="ChEBI" id="CHEBI:15379"/>
        <dbReference type="ChEBI" id="CHEBI:57783"/>
        <dbReference type="ChEBI" id="CHEBI:58349"/>
        <dbReference type="ChEBI" id="CHEBI:80946"/>
        <dbReference type="ChEBI" id="CHEBI:86055"/>
    </reaction>
    <physiologicalReaction direction="left-to-right" evidence="28">
        <dbReference type="Rhea" id="RHEA:54857"/>
    </physiologicalReaction>
</comment>
<dbReference type="Gene3D" id="3.50.50.60">
    <property type="entry name" value="FAD/NAD(P)-binding domain"/>
    <property type="match status" value="2"/>
</dbReference>
<keyword evidence="11" id="KW-0492">Microsome</keyword>
<comment type="cofactor">
    <cofactor evidence="1 33 34">
        <name>FAD</name>
        <dbReference type="ChEBI" id="CHEBI:57692"/>
    </cofactor>
</comment>
<dbReference type="Proteomes" id="UP000001593">
    <property type="component" value="Unassembled WGS sequence"/>
</dbReference>
<evidence type="ECO:0000256" key="21">
    <source>
        <dbReference type="ARBA" id="ARBA00047426"/>
    </source>
</evidence>
<comment type="function">
    <text evidence="18">Acts as a Baeyer-Villiger monooxygenase on a broad range of substrates. Catalyzes the insertion of an oxygen atom into a carbon-carbon bond adjacent to a carbonyl, which converts ketones to esters. Active on diverse carbonyl compounds, whereas soft nucleophiles are mostly non- or poorly reactive. In contrast with other forms of FMO it is non- or poorly active on 'classical' substrates such as drugs, pesticides, and dietary components containing soft nucleophilic heteroatoms. Able to oxidize drug molecules bearing a carbonyl group on an aliphatic chain, such as nabumetone and pentoxifylline. Also, in the absence of substrates, shows slow but yet significant NADPH oxidase activity. Acts as a positive modulator of cholesterol biosynthesis as well as glucose homeostasis, promoting metabolic aging via pleiotropic effects.</text>
</comment>
<keyword evidence="10 33" id="KW-0274">FAD</keyword>
<evidence type="ECO:0000256" key="8">
    <source>
        <dbReference type="ARBA" id="ARBA00022692"/>
    </source>
</evidence>
<dbReference type="GO" id="GO:0016174">
    <property type="term" value="F:NAD(P)H oxidase H2O2-forming activity"/>
    <property type="evidence" value="ECO:0007669"/>
    <property type="project" value="UniProtKB-EC"/>
</dbReference>
<comment type="catalytic activity">
    <reaction evidence="29">
        <text>(2E)-geranial + NADPH + O2 + H(+) = (1E)-2,6-dimethylhepta-1,5-dien-1-yl formate + NADP(+) + H2O</text>
        <dbReference type="Rhea" id="RHEA:54860"/>
        <dbReference type="ChEBI" id="CHEBI:15377"/>
        <dbReference type="ChEBI" id="CHEBI:15378"/>
        <dbReference type="ChEBI" id="CHEBI:15379"/>
        <dbReference type="ChEBI" id="CHEBI:16980"/>
        <dbReference type="ChEBI" id="CHEBI:57783"/>
        <dbReference type="ChEBI" id="CHEBI:58349"/>
        <dbReference type="ChEBI" id="CHEBI:138375"/>
    </reaction>
    <physiologicalReaction direction="left-to-right" evidence="29">
        <dbReference type="Rhea" id="RHEA:54861"/>
    </physiologicalReaction>
</comment>
<evidence type="ECO:0000256" key="24">
    <source>
        <dbReference type="ARBA" id="ARBA00047864"/>
    </source>
</evidence>
<evidence type="ECO:0000256" key="18">
    <source>
        <dbReference type="ARBA" id="ARBA00045722"/>
    </source>
</evidence>
<evidence type="ECO:0000256" key="1">
    <source>
        <dbReference type="ARBA" id="ARBA00001974"/>
    </source>
</evidence>
<accession>A7SWA5</accession>
<keyword evidence="5" id="KW-0488">Methylation</keyword>
<evidence type="ECO:0000256" key="6">
    <source>
        <dbReference type="ARBA" id="ARBA00022553"/>
    </source>
</evidence>
<organism evidence="36 37">
    <name type="scientific">Nematostella vectensis</name>
    <name type="common">Starlet sea anemone</name>
    <dbReference type="NCBI Taxonomy" id="45351"/>
    <lineage>
        <taxon>Eukaryota</taxon>
        <taxon>Metazoa</taxon>
        <taxon>Cnidaria</taxon>
        <taxon>Anthozoa</taxon>
        <taxon>Hexacorallia</taxon>
        <taxon>Actiniaria</taxon>
        <taxon>Edwardsiidae</taxon>
        <taxon>Nematostella</taxon>
    </lineage>
</organism>
<evidence type="ECO:0000256" key="29">
    <source>
        <dbReference type="ARBA" id="ARBA00048989"/>
    </source>
</evidence>
<evidence type="ECO:0000256" key="2">
    <source>
        <dbReference type="ARBA" id="ARBA00004389"/>
    </source>
</evidence>
<evidence type="ECO:0000256" key="13">
    <source>
        <dbReference type="ARBA" id="ARBA00022989"/>
    </source>
</evidence>
<comment type="catalytic activity">
    <reaction evidence="24">
        <text>NADPH + O2 + H(+) = H2O2 + NADP(+)</text>
        <dbReference type="Rhea" id="RHEA:11260"/>
        <dbReference type="ChEBI" id="CHEBI:15378"/>
        <dbReference type="ChEBI" id="CHEBI:15379"/>
        <dbReference type="ChEBI" id="CHEBI:16240"/>
        <dbReference type="ChEBI" id="CHEBI:57783"/>
        <dbReference type="ChEBI" id="CHEBI:58349"/>
        <dbReference type="EC" id="1.6.3.1"/>
    </reaction>
    <physiologicalReaction direction="left-to-right" evidence="24">
        <dbReference type="Rhea" id="RHEA:11261"/>
    </physiologicalReaction>
</comment>
<comment type="catalytic activity">
    <reaction evidence="25">
        <text>hexan-3-one + NADPH + O2 + H(+) = ethyl butanoate + NADP(+) + H2O</text>
        <dbReference type="Rhea" id="RHEA:54844"/>
        <dbReference type="ChEBI" id="CHEBI:15377"/>
        <dbReference type="ChEBI" id="CHEBI:15378"/>
        <dbReference type="ChEBI" id="CHEBI:15379"/>
        <dbReference type="ChEBI" id="CHEBI:57783"/>
        <dbReference type="ChEBI" id="CHEBI:58349"/>
        <dbReference type="ChEBI" id="CHEBI:88764"/>
        <dbReference type="ChEBI" id="CHEBI:89891"/>
    </reaction>
    <physiologicalReaction direction="left-to-right" evidence="25">
        <dbReference type="Rhea" id="RHEA:54845"/>
    </physiologicalReaction>
</comment>
<dbReference type="KEGG" id="nve:5503009"/>
<dbReference type="GO" id="GO:0006629">
    <property type="term" value="P:lipid metabolic process"/>
    <property type="evidence" value="ECO:0007669"/>
    <property type="project" value="UniProtKB-KW"/>
</dbReference>
<evidence type="ECO:0000256" key="4">
    <source>
        <dbReference type="ARBA" id="ARBA00009183"/>
    </source>
</evidence>
<evidence type="ECO:0000256" key="25">
    <source>
        <dbReference type="ARBA" id="ARBA00047977"/>
    </source>
</evidence>
<dbReference type="PANTHER" id="PTHR23023">
    <property type="entry name" value="DIMETHYLANILINE MONOOXYGENASE"/>
    <property type="match status" value="1"/>
</dbReference>
<gene>
    <name evidence="36" type="ORF">NEMVEDRAFT_v1g231029</name>
</gene>
<evidence type="ECO:0000256" key="14">
    <source>
        <dbReference type="ARBA" id="ARBA00023002"/>
    </source>
</evidence>
<dbReference type="GO" id="GO:0034899">
    <property type="term" value="F:trimethylamine monooxygenase activity"/>
    <property type="evidence" value="ECO:0007669"/>
    <property type="project" value="UniProtKB-EC"/>
</dbReference>
<name>A7SWA5_NEMVE</name>
<dbReference type="GO" id="GO:0004497">
    <property type="term" value="F:monooxygenase activity"/>
    <property type="evidence" value="ECO:0000318"/>
    <property type="project" value="GO_Central"/>
</dbReference>
<evidence type="ECO:0000256" key="34">
    <source>
        <dbReference type="RuleBase" id="RU361177"/>
    </source>
</evidence>
<evidence type="ECO:0000256" key="9">
    <source>
        <dbReference type="ARBA" id="ARBA00022824"/>
    </source>
</evidence>
<comment type="catalytic activity">
    <reaction evidence="23">
        <text>sulcatone + NADPH + O2 + H(+) = 4-methylpent-3-en-1-yl acetate + NADP(+) + H2O</text>
        <dbReference type="Rhea" id="RHEA:54864"/>
        <dbReference type="ChEBI" id="CHEBI:15377"/>
        <dbReference type="ChEBI" id="CHEBI:15378"/>
        <dbReference type="ChEBI" id="CHEBI:15379"/>
        <dbReference type="ChEBI" id="CHEBI:16310"/>
        <dbReference type="ChEBI" id="CHEBI:57783"/>
        <dbReference type="ChEBI" id="CHEBI:58349"/>
        <dbReference type="ChEBI" id="CHEBI:138373"/>
    </reaction>
    <physiologicalReaction direction="left-to-right" evidence="23">
        <dbReference type="Rhea" id="RHEA:54865"/>
    </physiologicalReaction>
</comment>
<comment type="catalytic activity">
    <reaction evidence="27">
        <text>trimethylamine + NADPH + O2 = trimethylamine N-oxide + NADP(+) + H2O</text>
        <dbReference type="Rhea" id="RHEA:31979"/>
        <dbReference type="ChEBI" id="CHEBI:15377"/>
        <dbReference type="ChEBI" id="CHEBI:15379"/>
        <dbReference type="ChEBI" id="CHEBI:15724"/>
        <dbReference type="ChEBI" id="CHEBI:57783"/>
        <dbReference type="ChEBI" id="CHEBI:58349"/>
        <dbReference type="ChEBI" id="CHEBI:58389"/>
        <dbReference type="EC" id="1.14.13.148"/>
    </reaction>
    <physiologicalReaction direction="left-to-right" evidence="27">
        <dbReference type="Rhea" id="RHEA:31980"/>
    </physiologicalReaction>
</comment>
<proteinExistence type="inferred from homology"/>
<keyword evidence="12 33" id="KW-0521">NADP</keyword>
<comment type="catalytic activity">
    <reaction evidence="20">
        <text>hypotaurine + NADH + O2 + H(+) = taurine + NAD(+) + H2O</text>
        <dbReference type="Rhea" id="RHEA:74111"/>
        <dbReference type="ChEBI" id="CHEBI:15377"/>
        <dbReference type="ChEBI" id="CHEBI:15378"/>
        <dbReference type="ChEBI" id="CHEBI:15379"/>
        <dbReference type="ChEBI" id="CHEBI:57540"/>
        <dbReference type="ChEBI" id="CHEBI:57853"/>
        <dbReference type="ChEBI" id="CHEBI:57945"/>
        <dbReference type="ChEBI" id="CHEBI:507393"/>
        <dbReference type="EC" id="1.14.13.8"/>
    </reaction>
    <physiologicalReaction direction="left-to-right" evidence="20">
        <dbReference type="Rhea" id="RHEA:74112"/>
    </physiologicalReaction>
</comment>
<dbReference type="InterPro" id="IPR036188">
    <property type="entry name" value="FAD/NAD-bd_sf"/>
</dbReference>
<comment type="catalytic activity">
    <reaction evidence="22">
        <text>heptan-2-one + NADPH + O2 + H(+) = pentyl acetate + NADP(+) + H2O</text>
        <dbReference type="Rhea" id="RHEA:54836"/>
        <dbReference type="ChEBI" id="CHEBI:5672"/>
        <dbReference type="ChEBI" id="CHEBI:15377"/>
        <dbReference type="ChEBI" id="CHEBI:15378"/>
        <dbReference type="ChEBI" id="CHEBI:15379"/>
        <dbReference type="ChEBI" id="CHEBI:57783"/>
        <dbReference type="ChEBI" id="CHEBI:58349"/>
        <dbReference type="ChEBI" id="CHEBI:87362"/>
    </reaction>
    <physiologicalReaction direction="left-to-right" evidence="22">
        <dbReference type="Rhea" id="RHEA:54837"/>
    </physiologicalReaction>
</comment>
<reference evidence="36 37" key="1">
    <citation type="journal article" date="2007" name="Science">
        <title>Sea anemone genome reveals ancestral eumetazoan gene repertoire and genomic organization.</title>
        <authorList>
            <person name="Putnam N.H."/>
            <person name="Srivastava M."/>
            <person name="Hellsten U."/>
            <person name="Dirks B."/>
            <person name="Chapman J."/>
            <person name="Salamov A."/>
            <person name="Terry A."/>
            <person name="Shapiro H."/>
            <person name="Lindquist E."/>
            <person name="Kapitonov V.V."/>
            <person name="Jurka J."/>
            <person name="Genikhovich G."/>
            <person name="Grigoriev I.V."/>
            <person name="Lucas S.M."/>
            <person name="Steele R.E."/>
            <person name="Finnerty J.R."/>
            <person name="Technau U."/>
            <person name="Martindale M.Q."/>
            <person name="Rokhsar D.S."/>
        </authorList>
    </citation>
    <scope>NUCLEOTIDE SEQUENCE [LARGE SCALE GENOMIC DNA]</scope>
    <source>
        <strain evidence="37">CH2 X CH6</strain>
    </source>
</reference>
<comment type="catalytic activity">
    <reaction evidence="21">
        <text>hexan-3-one + NADPH + O2 + H(+) = propyl propanoate + NADP(+) + H2O</text>
        <dbReference type="Rhea" id="RHEA:54848"/>
        <dbReference type="ChEBI" id="CHEBI:15377"/>
        <dbReference type="ChEBI" id="CHEBI:15378"/>
        <dbReference type="ChEBI" id="CHEBI:15379"/>
        <dbReference type="ChEBI" id="CHEBI:57783"/>
        <dbReference type="ChEBI" id="CHEBI:58349"/>
        <dbReference type="ChEBI" id="CHEBI:89828"/>
        <dbReference type="ChEBI" id="CHEBI:89891"/>
    </reaction>
    <physiologicalReaction direction="left-to-right" evidence="21">
        <dbReference type="Rhea" id="RHEA:54849"/>
    </physiologicalReaction>
</comment>
<dbReference type="PRINTS" id="PR00370">
    <property type="entry name" value="FMOXYGENASE"/>
</dbReference>
<comment type="catalytic activity">
    <reaction evidence="30">
        <text>heptan-4-one + NADPH + O2 + H(+) = propyl butanoate + NADP(+) + H2O</text>
        <dbReference type="Rhea" id="RHEA:54852"/>
        <dbReference type="ChEBI" id="CHEBI:15377"/>
        <dbReference type="ChEBI" id="CHEBI:15378"/>
        <dbReference type="ChEBI" id="CHEBI:15379"/>
        <dbReference type="ChEBI" id="CHEBI:57783"/>
        <dbReference type="ChEBI" id="CHEBI:58349"/>
        <dbReference type="ChEBI" id="CHEBI:89484"/>
        <dbReference type="ChEBI" id="CHEBI:89719"/>
    </reaction>
    <physiologicalReaction direction="left-to-right" evidence="30">
        <dbReference type="Rhea" id="RHEA:54853"/>
    </physiologicalReaction>
</comment>
<feature type="transmembrane region" description="Helical" evidence="35">
    <location>
        <begin position="509"/>
        <end position="527"/>
    </location>
</feature>
<evidence type="ECO:0000256" key="23">
    <source>
        <dbReference type="ARBA" id="ARBA00047855"/>
    </source>
</evidence>
<dbReference type="GO" id="GO:0047822">
    <property type="term" value="F:hypotaurine monooxygenase activity"/>
    <property type="evidence" value="ECO:0007669"/>
    <property type="project" value="RHEA"/>
</dbReference>
<dbReference type="GO" id="GO:0004499">
    <property type="term" value="F:N,N-dimethylaniline monooxygenase activity"/>
    <property type="evidence" value="ECO:0007669"/>
    <property type="project" value="UniProtKB-UniRule"/>
</dbReference>
<evidence type="ECO:0000256" key="22">
    <source>
        <dbReference type="ARBA" id="ARBA00047574"/>
    </source>
</evidence>
<dbReference type="Pfam" id="PF00743">
    <property type="entry name" value="FMO-like"/>
    <property type="match status" value="1"/>
</dbReference>
<dbReference type="GO" id="GO:0050660">
    <property type="term" value="F:flavin adenine dinucleotide binding"/>
    <property type="evidence" value="ECO:0007669"/>
    <property type="project" value="InterPro"/>
</dbReference>
<dbReference type="SUPFAM" id="SSF51905">
    <property type="entry name" value="FAD/NAD(P)-binding domain"/>
    <property type="match status" value="2"/>
</dbReference>
<keyword evidence="17 33" id="KW-0472">Membrane</keyword>
<evidence type="ECO:0000256" key="32">
    <source>
        <dbReference type="ARBA" id="ARBA00049475"/>
    </source>
</evidence>
<evidence type="ECO:0000256" key="27">
    <source>
        <dbReference type="ARBA" id="ARBA00048088"/>
    </source>
</evidence>
<dbReference type="EMBL" id="DS469855">
    <property type="protein sequence ID" value="EDO32019.1"/>
    <property type="molecule type" value="Genomic_DNA"/>
</dbReference>
<keyword evidence="8 35" id="KW-0812">Transmembrane</keyword>
<protein>
    <recommendedName>
        <fullName evidence="34">Flavin-containing monooxygenase</fullName>
        <ecNumber evidence="34">1.-.-.-</ecNumber>
    </recommendedName>
</protein>
<dbReference type="InterPro" id="IPR002257">
    <property type="entry name" value="Flavin_mOase_5"/>
</dbReference>
<dbReference type="PhylomeDB" id="A7SWA5"/>
<dbReference type="GO" id="GO:0005789">
    <property type="term" value="C:endoplasmic reticulum membrane"/>
    <property type="evidence" value="ECO:0007669"/>
    <property type="project" value="UniProtKB-SubCell"/>
</dbReference>
<comment type="catalytic activity">
    <reaction evidence="26">
        <text>hypotaurine + NADPH + O2 + H(+) = taurine + NADP(+) + H2O</text>
        <dbReference type="Rhea" id="RHEA:69819"/>
        <dbReference type="ChEBI" id="CHEBI:15377"/>
        <dbReference type="ChEBI" id="CHEBI:15378"/>
        <dbReference type="ChEBI" id="CHEBI:15379"/>
        <dbReference type="ChEBI" id="CHEBI:57783"/>
        <dbReference type="ChEBI" id="CHEBI:57853"/>
        <dbReference type="ChEBI" id="CHEBI:58349"/>
        <dbReference type="ChEBI" id="CHEBI:507393"/>
        <dbReference type="EC" id="1.14.13.8"/>
    </reaction>
    <physiologicalReaction direction="left-to-right" evidence="26">
        <dbReference type="Rhea" id="RHEA:69820"/>
    </physiologicalReaction>
</comment>
<evidence type="ECO:0000256" key="12">
    <source>
        <dbReference type="ARBA" id="ARBA00022857"/>
    </source>
</evidence>
<evidence type="ECO:0000256" key="11">
    <source>
        <dbReference type="ARBA" id="ARBA00022848"/>
    </source>
</evidence>
<evidence type="ECO:0000256" key="7">
    <source>
        <dbReference type="ARBA" id="ARBA00022630"/>
    </source>
</evidence>
<comment type="similarity">
    <text evidence="4 33 34">Belongs to the FMO family.</text>
</comment>